<reference evidence="4 5" key="1">
    <citation type="journal article" date="2022" name="G3 (Bethesda)">
        <title>Enemy or ally: a genomic approach to elucidate the lifestyle of Phyllosticta citrichinaensis.</title>
        <authorList>
            <person name="Buijs V.A."/>
            <person name="Groenewald J.Z."/>
            <person name="Haridas S."/>
            <person name="LaButti K.M."/>
            <person name="Lipzen A."/>
            <person name="Martin F.M."/>
            <person name="Barry K."/>
            <person name="Grigoriev I.V."/>
            <person name="Crous P.W."/>
            <person name="Seidl M.F."/>
        </authorList>
    </citation>
    <scope>NUCLEOTIDE SEQUENCE [LARGE SCALE GENOMIC DNA]</scope>
    <source>
        <strain evidence="4 5">CBS 129764</strain>
    </source>
</reference>
<proteinExistence type="predicted"/>
<feature type="compositionally biased region" description="Polar residues" evidence="2">
    <location>
        <begin position="448"/>
        <end position="462"/>
    </location>
</feature>
<dbReference type="InterPro" id="IPR036864">
    <property type="entry name" value="Zn2-C6_fun-type_DNA-bd_sf"/>
</dbReference>
<feature type="domain" description="Zn(2)-C6 fungal-type" evidence="3">
    <location>
        <begin position="480"/>
        <end position="510"/>
    </location>
</feature>
<evidence type="ECO:0000256" key="1">
    <source>
        <dbReference type="ARBA" id="ARBA00023242"/>
    </source>
</evidence>
<evidence type="ECO:0000313" key="4">
    <source>
        <dbReference type="EMBL" id="KAK8161373.1"/>
    </source>
</evidence>
<gene>
    <name evidence="4" type="ORF">IWX90DRAFT_515138</name>
</gene>
<sequence length="581" mass="66365">MELDRKLANMTPDSTQIGTPKGRSFGASMDQDRQPKELHAVQRLYVTQSMELKGFVDLCKTFEKNQVEKVAKWKEETDKLVERLEHKGRELNKCELELKNIRGKLLKCEDSKWIPEEDQSIQHVVQDLQLTIRSWAKDCSIKSFHDVLGAEEQYEESDFLRRINDYSVYKDARQFKGVKHPFLLLAAFLSEVIRVRVWGDPFFHFQNLDVEFTLSFAGGLKKMFCEMRHVDERKANSWRKDIIRHEFPDSASPLIKDSHDGELLIPKSVSEEMLKRVYKTLEAKFLSAIPKWMLKAGERRETQKTEGDLDQIFKRAGNLHFRLLTQQASFVWIPPRTQIGKRFNVHNDGLWIDQLHYLADRHDESWDDATIQIVVGTGLAALGDALGEDYSKRRVIVPARLFLKKGTRAIETLPRVDEGPYSPGQSSRRSSVRQASERKEQVPASGPADSSSLPKGNQNVAVSEQPVADAGPMRKCKRRKCEACAKGRVSCDYKTPICGRCAQRNLVCHFFDIAETKRAREELESFRKASGNQTGSTGEPGGQKKRKKRKEEEDEAASEKQTGSTNEPGGQKKKKQERGRG</sequence>
<dbReference type="SMART" id="SM00066">
    <property type="entry name" value="GAL4"/>
    <property type="match status" value="1"/>
</dbReference>
<dbReference type="SUPFAM" id="SSF57701">
    <property type="entry name" value="Zn2/Cys6 DNA-binding domain"/>
    <property type="match status" value="1"/>
</dbReference>
<keyword evidence="1" id="KW-0539">Nucleus</keyword>
<dbReference type="EMBL" id="JBBWUH010000007">
    <property type="protein sequence ID" value="KAK8161373.1"/>
    <property type="molecule type" value="Genomic_DNA"/>
</dbReference>
<dbReference type="Proteomes" id="UP001456524">
    <property type="component" value="Unassembled WGS sequence"/>
</dbReference>
<accession>A0ABR1XMG9</accession>
<name>A0ABR1XMG9_9PEZI</name>
<dbReference type="InterPro" id="IPR001138">
    <property type="entry name" value="Zn2Cys6_DnaBD"/>
</dbReference>
<dbReference type="Gene3D" id="4.10.240.10">
    <property type="entry name" value="Zn(2)-C6 fungal-type DNA-binding domain"/>
    <property type="match status" value="1"/>
</dbReference>
<feature type="region of interest" description="Disordered" evidence="2">
    <location>
        <begin position="1"/>
        <end position="33"/>
    </location>
</feature>
<dbReference type="CDD" id="cd00067">
    <property type="entry name" value="GAL4"/>
    <property type="match status" value="1"/>
</dbReference>
<comment type="caution">
    <text evidence="4">The sequence shown here is derived from an EMBL/GenBank/DDBJ whole genome shotgun (WGS) entry which is preliminary data.</text>
</comment>
<evidence type="ECO:0000313" key="5">
    <source>
        <dbReference type="Proteomes" id="UP001456524"/>
    </source>
</evidence>
<feature type="compositionally biased region" description="Basic residues" evidence="2">
    <location>
        <begin position="571"/>
        <end position="581"/>
    </location>
</feature>
<feature type="region of interest" description="Disordered" evidence="2">
    <location>
        <begin position="524"/>
        <end position="581"/>
    </location>
</feature>
<evidence type="ECO:0000256" key="2">
    <source>
        <dbReference type="SAM" id="MobiDB-lite"/>
    </source>
</evidence>
<protein>
    <recommendedName>
        <fullName evidence="3">Zn(2)-C6 fungal-type domain-containing protein</fullName>
    </recommendedName>
</protein>
<evidence type="ECO:0000259" key="3">
    <source>
        <dbReference type="PROSITE" id="PS50048"/>
    </source>
</evidence>
<dbReference type="PROSITE" id="PS50048">
    <property type="entry name" value="ZN2_CY6_FUNGAL_2"/>
    <property type="match status" value="1"/>
</dbReference>
<organism evidence="4 5">
    <name type="scientific">Phyllosticta citrichinensis</name>
    <dbReference type="NCBI Taxonomy" id="1130410"/>
    <lineage>
        <taxon>Eukaryota</taxon>
        <taxon>Fungi</taxon>
        <taxon>Dikarya</taxon>
        <taxon>Ascomycota</taxon>
        <taxon>Pezizomycotina</taxon>
        <taxon>Dothideomycetes</taxon>
        <taxon>Dothideomycetes incertae sedis</taxon>
        <taxon>Botryosphaeriales</taxon>
        <taxon>Phyllostictaceae</taxon>
        <taxon>Phyllosticta</taxon>
    </lineage>
</organism>
<feature type="region of interest" description="Disordered" evidence="2">
    <location>
        <begin position="414"/>
        <end position="472"/>
    </location>
</feature>
<keyword evidence="5" id="KW-1185">Reference proteome</keyword>